<sequence>METNVNVTKYSHVTFTLRNEACTPVNIDVVALAQRIHVKAGNRLPLQRKAVLQPKRYDRKGKVNGLYMSDVMFELSTHILYNSFNDNKMHTMLLLPQSSASSSAFSCLWCFFATPQSLSLLQRQLMDNAVTRLNVFVLNFRDVKATFVLTFSFLAAFWGVAAWSLLQLDTALASGLKLNSEAQQEVLRMLPPDIRTVQHQAFIMQGAKEFCECQPGNKVHEVEEICLKSWNAVTCTIPYAYYSPALAKIAKHFRCQPKRTMRWDEQSGCQPTSQPASQPVNQAASHLVSQIQPE</sequence>
<keyword evidence="2" id="KW-0812">Transmembrane</keyword>
<reference evidence="3" key="1">
    <citation type="submission" date="2020-05" db="UniProtKB">
        <authorList>
            <consortium name="EnsemblMetazoa"/>
        </authorList>
    </citation>
    <scope>IDENTIFICATION</scope>
    <source>
        <strain evidence="3">TTRI</strain>
    </source>
</reference>
<protein>
    <submittedName>
        <fullName evidence="3">Uncharacterized protein</fullName>
    </submittedName>
</protein>
<keyword evidence="4" id="KW-1185">Reference proteome</keyword>
<dbReference type="AlphaFoldDB" id="A0A1A9V085"/>
<evidence type="ECO:0000256" key="1">
    <source>
        <dbReference type="SAM" id="MobiDB-lite"/>
    </source>
</evidence>
<evidence type="ECO:0000313" key="3">
    <source>
        <dbReference type="EnsemblMetazoa" id="GAUT021526-PA"/>
    </source>
</evidence>
<feature type="transmembrane region" description="Helical" evidence="2">
    <location>
        <begin position="142"/>
        <end position="166"/>
    </location>
</feature>
<evidence type="ECO:0000313" key="4">
    <source>
        <dbReference type="Proteomes" id="UP000078200"/>
    </source>
</evidence>
<accession>A0A1A9V085</accession>
<dbReference type="Proteomes" id="UP000078200">
    <property type="component" value="Unassembled WGS sequence"/>
</dbReference>
<keyword evidence="2" id="KW-0472">Membrane</keyword>
<organism evidence="3 4">
    <name type="scientific">Glossina austeni</name>
    <name type="common">Savannah tsetse fly</name>
    <dbReference type="NCBI Taxonomy" id="7395"/>
    <lineage>
        <taxon>Eukaryota</taxon>
        <taxon>Metazoa</taxon>
        <taxon>Ecdysozoa</taxon>
        <taxon>Arthropoda</taxon>
        <taxon>Hexapoda</taxon>
        <taxon>Insecta</taxon>
        <taxon>Pterygota</taxon>
        <taxon>Neoptera</taxon>
        <taxon>Endopterygota</taxon>
        <taxon>Diptera</taxon>
        <taxon>Brachycera</taxon>
        <taxon>Muscomorpha</taxon>
        <taxon>Hippoboscoidea</taxon>
        <taxon>Glossinidae</taxon>
        <taxon>Glossina</taxon>
    </lineage>
</organism>
<proteinExistence type="predicted"/>
<feature type="region of interest" description="Disordered" evidence="1">
    <location>
        <begin position="264"/>
        <end position="294"/>
    </location>
</feature>
<dbReference type="EnsemblMetazoa" id="GAUT021526-RA">
    <property type="protein sequence ID" value="GAUT021526-PA"/>
    <property type="gene ID" value="GAUT021526"/>
</dbReference>
<dbReference type="VEuPathDB" id="VectorBase:GAUT021526"/>
<name>A0A1A9V085_GLOAU</name>
<feature type="compositionally biased region" description="Polar residues" evidence="1">
    <location>
        <begin position="267"/>
        <end position="294"/>
    </location>
</feature>
<evidence type="ECO:0000256" key="2">
    <source>
        <dbReference type="SAM" id="Phobius"/>
    </source>
</evidence>
<keyword evidence="2" id="KW-1133">Transmembrane helix</keyword>